<evidence type="ECO:0000313" key="4">
    <source>
        <dbReference type="EMBL" id="QSV12720.1"/>
    </source>
</evidence>
<protein>
    <recommendedName>
        <fullName evidence="1">Small ribosomal subunit protein uS3c</fullName>
    </recommendedName>
</protein>
<dbReference type="NCBIfam" id="TIGR01009">
    <property type="entry name" value="rpsC_bact"/>
    <property type="match status" value="1"/>
</dbReference>
<dbReference type="CDD" id="cd02412">
    <property type="entry name" value="KH-II_30S_S3"/>
    <property type="match status" value="1"/>
</dbReference>
<sequence>MGQKTHPLGFRVGILKEDRSLWCSKKKSYIEFLKADYKIRAYIKEFWVLNKSSYSGDTEILIKRDENKKKVYIEIQAAFPKNLIGESGALLETLNKKLNLFFPSEKIMINMVEIENYYAEASILVDLLAQNLIDRVPFRKCIRTTLKRYKNAKKVKGIKVQIAGRLNGAEMARTEWVREGRVPLQTLRADIDYSSKPVHTPSGILGLKIWLFKEEILKKKTF</sequence>
<dbReference type="PROSITE" id="PS00548">
    <property type="entry name" value="RIBOSOMAL_S3"/>
    <property type="match status" value="1"/>
</dbReference>
<dbReference type="InterPro" id="IPR005704">
    <property type="entry name" value="Ribosomal_uS3_bac-typ"/>
</dbReference>
<keyword evidence="2 4" id="KW-0689">Ribosomal protein</keyword>
<keyword evidence="4" id="KW-0934">Plastid</keyword>
<dbReference type="EMBL" id="MW266087">
    <property type="protein sequence ID" value="QSV12720.1"/>
    <property type="molecule type" value="Genomic_DNA"/>
</dbReference>
<evidence type="ECO:0000256" key="1">
    <source>
        <dbReference type="ARBA" id="ARBA00035154"/>
    </source>
</evidence>
<reference evidence="4" key="1">
    <citation type="journal article" date="2021" name="Eur. J. Phycol.">
        <title>High-throughput sequencing of the kelp Alaria (Phaeophyceae) reveals epi-endobiotic associations, including a likely phaeophycean parasite.</title>
        <authorList>
            <person name="Bringloe T.T."/>
            <person name="Sauermann R."/>
            <person name="Krause-Jensen D."/>
            <person name="Olesen B."/>
            <person name="Klimova A."/>
            <person name="Klochkova T.A."/>
            <person name="Verbruggen H."/>
        </authorList>
    </citation>
    <scope>NUCLEOTIDE SEQUENCE</scope>
</reference>
<name>A0A8E5BDG2_9PHAE</name>
<proteinExistence type="inferred from homology"/>
<dbReference type="PANTHER" id="PTHR11760:SF19">
    <property type="entry name" value="SMALL RIBOSOMAL SUBUNIT PROTEIN US3C"/>
    <property type="match status" value="1"/>
</dbReference>
<dbReference type="HAMAP" id="MF_01309_B">
    <property type="entry name" value="Ribosomal_uS3_B"/>
    <property type="match status" value="1"/>
</dbReference>
<gene>
    <name evidence="4" type="primary">rps3</name>
</gene>
<dbReference type="GO" id="GO:0006412">
    <property type="term" value="P:translation"/>
    <property type="evidence" value="ECO:0007669"/>
    <property type="project" value="InterPro"/>
</dbReference>
<feature type="domain" description="Small ribosomal subunit protein uS3 C-terminal" evidence="3">
    <location>
        <begin position="128"/>
        <end position="210"/>
    </location>
</feature>
<accession>A0A8E5BDG2</accession>
<dbReference type="InterPro" id="IPR057258">
    <property type="entry name" value="Ribosomal_uS3"/>
</dbReference>
<dbReference type="AlphaFoldDB" id="A0A8E5BDG2"/>
<dbReference type="GO" id="GO:0022627">
    <property type="term" value="C:cytosolic small ribosomal subunit"/>
    <property type="evidence" value="ECO:0007669"/>
    <property type="project" value="TreeGrafter"/>
</dbReference>
<keyword evidence="2" id="KW-0687">Ribonucleoprotein</keyword>
<dbReference type="PANTHER" id="PTHR11760">
    <property type="entry name" value="30S/40S RIBOSOMAL PROTEIN S3"/>
    <property type="match status" value="1"/>
</dbReference>
<comment type="similarity">
    <text evidence="2">Belongs to the universal ribosomal protein uS3 family.</text>
</comment>
<evidence type="ECO:0000256" key="2">
    <source>
        <dbReference type="RuleBase" id="RU003624"/>
    </source>
</evidence>
<dbReference type="GO" id="GO:0003735">
    <property type="term" value="F:structural constituent of ribosome"/>
    <property type="evidence" value="ECO:0007669"/>
    <property type="project" value="InterPro"/>
</dbReference>
<organism evidence="4">
    <name type="scientific">Phaeophyceae sp</name>
    <dbReference type="NCBI Taxonomy" id="2249243"/>
    <lineage>
        <taxon>Eukaryota</taxon>
        <taxon>Sar</taxon>
        <taxon>Stramenopiles</taxon>
        <taxon>Ochrophyta</taxon>
        <taxon>PX clade</taxon>
        <taxon>Phaeophyceae</taxon>
    </lineage>
</organism>
<dbReference type="Pfam" id="PF00189">
    <property type="entry name" value="Ribosomal_S3_C"/>
    <property type="match status" value="1"/>
</dbReference>
<geneLocation type="plastid" evidence="4"/>
<evidence type="ECO:0000259" key="3">
    <source>
        <dbReference type="Pfam" id="PF00189"/>
    </source>
</evidence>
<dbReference type="InterPro" id="IPR018280">
    <property type="entry name" value="Ribosomal_uS3_CS"/>
</dbReference>
<dbReference type="InterPro" id="IPR001351">
    <property type="entry name" value="Ribosomal_uS3_C"/>
</dbReference>